<reference evidence="2" key="1">
    <citation type="submission" date="2013-06" db="EMBL/GenBank/DDBJ databases">
        <authorList>
            <person name="Zhao Q."/>
        </authorList>
    </citation>
    <scope>NUCLEOTIDE SEQUENCE</scope>
    <source>
        <strain evidence="2">cv. W1943</strain>
    </source>
</reference>
<sequence>MGAASPRARSRFQWQTPRGHHRLLLVERNHQSSSPTRNPHRLLLQPPSRLHLTLLAQGLHLVELRPGTKPPRSRSTPASPIRAFSSCAYATSWRRTRELLRLGVARRVFDEMPKRTVARFNALFAGLAQRGEADEARRES</sequence>
<dbReference type="Proteomes" id="UP000008022">
    <property type="component" value="Unassembled WGS sequence"/>
</dbReference>
<dbReference type="Gramene" id="ORUFI02G08610.1">
    <property type="protein sequence ID" value="ORUFI02G08610.1"/>
    <property type="gene ID" value="ORUFI02G08610"/>
</dbReference>
<dbReference type="HOGENOM" id="CLU_1838179_0_0_1"/>
<dbReference type="AlphaFoldDB" id="A0A0E0NBN2"/>
<keyword evidence="2" id="KW-1185">Reference proteome</keyword>
<dbReference type="STRING" id="4529.A0A0E0NBN2"/>
<accession>A0A0E0NBN2</accession>
<evidence type="ECO:0000313" key="2">
    <source>
        <dbReference type="Proteomes" id="UP000008022"/>
    </source>
</evidence>
<protein>
    <submittedName>
        <fullName evidence="1">Uncharacterized protein</fullName>
    </submittedName>
</protein>
<reference evidence="1" key="2">
    <citation type="submission" date="2015-06" db="UniProtKB">
        <authorList>
            <consortium name="EnsemblPlants"/>
        </authorList>
    </citation>
    <scope>IDENTIFICATION</scope>
</reference>
<organism evidence="1 2">
    <name type="scientific">Oryza rufipogon</name>
    <name type="common">Brownbeard rice</name>
    <name type="synonym">Asian wild rice</name>
    <dbReference type="NCBI Taxonomy" id="4529"/>
    <lineage>
        <taxon>Eukaryota</taxon>
        <taxon>Viridiplantae</taxon>
        <taxon>Streptophyta</taxon>
        <taxon>Embryophyta</taxon>
        <taxon>Tracheophyta</taxon>
        <taxon>Spermatophyta</taxon>
        <taxon>Magnoliopsida</taxon>
        <taxon>Liliopsida</taxon>
        <taxon>Poales</taxon>
        <taxon>Poaceae</taxon>
        <taxon>BOP clade</taxon>
        <taxon>Oryzoideae</taxon>
        <taxon>Oryzeae</taxon>
        <taxon>Oryzinae</taxon>
        <taxon>Oryza</taxon>
    </lineage>
</organism>
<name>A0A0E0NBN2_ORYRU</name>
<proteinExistence type="predicted"/>
<dbReference type="EnsemblPlants" id="ORUFI02G08610.1">
    <property type="protein sequence ID" value="ORUFI02G08610.1"/>
    <property type="gene ID" value="ORUFI02G08610"/>
</dbReference>
<evidence type="ECO:0000313" key="1">
    <source>
        <dbReference type="EnsemblPlants" id="ORUFI02G08610.1"/>
    </source>
</evidence>